<dbReference type="Proteomes" id="UP000036850">
    <property type="component" value="Unassembled WGS sequence"/>
</dbReference>
<dbReference type="AlphaFoldDB" id="A0A0L0EX47"/>
<accession>A0A0L0EX47</accession>
<name>A0A0L0EX47_9GAMM</name>
<proteinExistence type="predicted"/>
<evidence type="ECO:0000313" key="2">
    <source>
        <dbReference type="Proteomes" id="UP000036850"/>
    </source>
</evidence>
<reference evidence="2" key="1">
    <citation type="submission" date="2015-07" db="EMBL/GenBank/DDBJ databases">
        <title>Draft genome sequence of a Pseudoalteromonas rubra strain, OCN096, isolated from Kaneohe Bay, Oahu, Hawaii.</title>
        <authorList>
            <person name="Beurmann S."/>
            <person name="Ushijima B."/>
            <person name="Belcaid M."/>
            <person name="Callahan S.M."/>
            <person name="Aeby G.S."/>
        </authorList>
    </citation>
    <scope>NUCLEOTIDE SEQUENCE [LARGE SCALE GENOMIC DNA]</scope>
    <source>
        <strain evidence="2">OCN096</strain>
    </source>
</reference>
<protein>
    <submittedName>
        <fullName evidence="1">Uncharacterized protein</fullName>
    </submittedName>
</protein>
<dbReference type="PATRIC" id="fig|43658.6.peg.4920"/>
<dbReference type="EMBL" id="LFZX01000006">
    <property type="protein sequence ID" value="KNC68984.1"/>
    <property type="molecule type" value="Genomic_DNA"/>
</dbReference>
<evidence type="ECO:0000313" key="1">
    <source>
        <dbReference type="EMBL" id="KNC68984.1"/>
    </source>
</evidence>
<sequence length="82" mass="9408">MNFALLVWDARDWSFGSYQAQIILGAVQEGSASAYVVVRDIIHPHHEAMVYTLVLESNVWRLMLPRIIKGSLTLYERMVDSK</sequence>
<comment type="caution">
    <text evidence="1">The sequence shown here is derived from an EMBL/GenBank/DDBJ whole genome shotgun (WGS) entry which is preliminary data.</text>
</comment>
<gene>
    <name evidence="1" type="ORF">AC626_01765</name>
</gene>
<organism evidence="1 2">
    <name type="scientific">Pseudoalteromonas rubra</name>
    <dbReference type="NCBI Taxonomy" id="43658"/>
    <lineage>
        <taxon>Bacteria</taxon>
        <taxon>Pseudomonadati</taxon>
        <taxon>Pseudomonadota</taxon>
        <taxon>Gammaproteobacteria</taxon>
        <taxon>Alteromonadales</taxon>
        <taxon>Pseudoalteromonadaceae</taxon>
        <taxon>Pseudoalteromonas</taxon>
    </lineage>
</organism>